<keyword evidence="3" id="KW-1185">Reference proteome</keyword>
<reference evidence="3" key="1">
    <citation type="submission" date="2017-11" db="EMBL/GenBank/DDBJ databases">
        <authorList>
            <person name="Lima N.C."/>
            <person name="Parody-Merino A.M."/>
            <person name="Battley P.F."/>
            <person name="Fidler A.E."/>
            <person name="Prosdocimi F."/>
        </authorList>
    </citation>
    <scope>NUCLEOTIDE SEQUENCE [LARGE SCALE GENOMIC DNA]</scope>
</reference>
<proteinExistence type="predicted"/>
<sequence length="128" mass="13956">MKFKKAKCKVLHLHHGNPKQKYRLCREWIESSPEGKELVGVLVDEKLDMSQEYAFHSPEGQLNLKLHQKKCGQQVQGGDSTPLLCSGVSSPGVLCPGLEFPTSEGHGPVGMSPEEGHEGDQRAGAPLL</sequence>
<dbReference type="EMBL" id="KZ505639">
    <property type="protein sequence ID" value="PKU49327.1"/>
    <property type="molecule type" value="Genomic_DNA"/>
</dbReference>
<dbReference type="Proteomes" id="UP000233556">
    <property type="component" value="Unassembled WGS sequence"/>
</dbReference>
<protein>
    <submittedName>
        <fullName evidence="2">Sodium glucose cotransporter 1-like</fullName>
    </submittedName>
</protein>
<reference evidence="3" key="2">
    <citation type="submission" date="2017-12" db="EMBL/GenBank/DDBJ databases">
        <title>Genome sequence of the Bar-tailed Godwit (Limosa lapponica baueri).</title>
        <authorList>
            <person name="Lima N.C.B."/>
            <person name="Parody-Merino A.M."/>
            <person name="Battley P.F."/>
            <person name="Fidler A.E."/>
            <person name="Prosdocimi F."/>
        </authorList>
    </citation>
    <scope>NUCLEOTIDE SEQUENCE [LARGE SCALE GENOMIC DNA]</scope>
</reference>
<evidence type="ECO:0000256" key="1">
    <source>
        <dbReference type="SAM" id="MobiDB-lite"/>
    </source>
</evidence>
<gene>
    <name evidence="2" type="ORF">llap_366</name>
</gene>
<dbReference type="AlphaFoldDB" id="A0A2I0UTE4"/>
<organism evidence="2 3">
    <name type="scientific">Limosa lapponica baueri</name>
    <dbReference type="NCBI Taxonomy" id="1758121"/>
    <lineage>
        <taxon>Eukaryota</taxon>
        <taxon>Metazoa</taxon>
        <taxon>Chordata</taxon>
        <taxon>Craniata</taxon>
        <taxon>Vertebrata</taxon>
        <taxon>Euteleostomi</taxon>
        <taxon>Archelosauria</taxon>
        <taxon>Archosauria</taxon>
        <taxon>Dinosauria</taxon>
        <taxon>Saurischia</taxon>
        <taxon>Theropoda</taxon>
        <taxon>Coelurosauria</taxon>
        <taxon>Aves</taxon>
        <taxon>Neognathae</taxon>
        <taxon>Neoaves</taxon>
        <taxon>Charadriiformes</taxon>
        <taxon>Scolopacidae</taxon>
        <taxon>Limosa</taxon>
    </lineage>
</organism>
<evidence type="ECO:0000313" key="2">
    <source>
        <dbReference type="EMBL" id="PKU49327.1"/>
    </source>
</evidence>
<accession>A0A2I0UTE4</accession>
<feature type="region of interest" description="Disordered" evidence="1">
    <location>
        <begin position="96"/>
        <end position="128"/>
    </location>
</feature>
<evidence type="ECO:0000313" key="3">
    <source>
        <dbReference type="Proteomes" id="UP000233556"/>
    </source>
</evidence>
<name>A0A2I0UTE4_LIMLA</name>